<comment type="caution">
    <text evidence="2">The sequence shown here is derived from an EMBL/GenBank/DDBJ whole genome shotgun (WGS) entry which is preliminary data.</text>
</comment>
<organism evidence="2 3">
    <name type="scientific">Gordonia rubripertincta</name>
    <name type="common">Rhodococcus corallinus</name>
    <dbReference type="NCBI Taxonomy" id="36822"/>
    <lineage>
        <taxon>Bacteria</taxon>
        <taxon>Bacillati</taxon>
        <taxon>Actinomycetota</taxon>
        <taxon>Actinomycetes</taxon>
        <taxon>Mycobacteriales</taxon>
        <taxon>Gordoniaceae</taxon>
        <taxon>Gordonia</taxon>
    </lineage>
</organism>
<keyword evidence="3" id="KW-1185">Reference proteome</keyword>
<proteinExistence type="predicted"/>
<dbReference type="Pfam" id="PF10722">
    <property type="entry name" value="YbjN"/>
    <property type="match status" value="1"/>
</dbReference>
<evidence type="ECO:0000256" key="1">
    <source>
        <dbReference type="SAM" id="MobiDB-lite"/>
    </source>
</evidence>
<dbReference type="Gene3D" id="3.30.1460.10">
    <property type="match status" value="1"/>
</dbReference>
<evidence type="ECO:0000313" key="3">
    <source>
        <dbReference type="Proteomes" id="UP001067235"/>
    </source>
</evidence>
<dbReference type="SUPFAM" id="SSF69635">
    <property type="entry name" value="Type III secretory system chaperone-like"/>
    <property type="match status" value="1"/>
</dbReference>
<sequence>MTTQVTTDLSAIIEDFLGERELTYSRKDSGGKDADYFVIELPGEKKLKTTVLLTVGPHGLRLEAFVCRKPDENHEGVYKWMLKRNRRLYGVAYTLDNAGDIYLVGRHSAESITGAELDRLLGQTLEAADGDFNVLLEIGFITSIRREWAWRVSRGESLNNLKAFEHLIEGHEPGGVRPDGAGAGRADGAGAPQAGGSRAESVVQNGVAPRDLGDDEGDVSDSAKA</sequence>
<name>A0ABT4MY77_GORRU</name>
<feature type="region of interest" description="Disordered" evidence="1">
    <location>
        <begin position="171"/>
        <end position="225"/>
    </location>
</feature>
<accession>A0ABT4MY77</accession>
<evidence type="ECO:0000313" key="2">
    <source>
        <dbReference type="EMBL" id="MCZ4551946.1"/>
    </source>
</evidence>
<dbReference type="RefSeq" id="WP_084837261.1">
    <property type="nucleotide sequence ID" value="NZ_JAPWIE010000005.1"/>
</dbReference>
<protein>
    <submittedName>
        <fullName evidence="2">YbjN domain-containing protein</fullName>
    </submittedName>
</protein>
<dbReference type="EMBL" id="JAPWIE010000005">
    <property type="protein sequence ID" value="MCZ4551946.1"/>
    <property type="molecule type" value="Genomic_DNA"/>
</dbReference>
<reference evidence="2" key="1">
    <citation type="submission" date="2022-12" db="EMBL/GenBank/DDBJ databases">
        <authorList>
            <person name="Krivoruchko A.V."/>
            <person name="Elkin A."/>
        </authorList>
    </citation>
    <scope>NUCLEOTIDE SEQUENCE</scope>
    <source>
        <strain evidence="2">IEGM 1388</strain>
    </source>
</reference>
<dbReference type="Proteomes" id="UP001067235">
    <property type="component" value="Unassembled WGS sequence"/>
</dbReference>
<gene>
    <name evidence="2" type="ORF">O4213_18290</name>
</gene>
<dbReference type="InterPro" id="IPR019660">
    <property type="entry name" value="Put_sensory_transdc_reg_YbjN"/>
</dbReference>